<dbReference type="PANTHER" id="PTHR33021">
    <property type="entry name" value="BLUE COPPER PROTEIN"/>
    <property type="match status" value="1"/>
</dbReference>
<dbReference type="PROSITE" id="PS51485">
    <property type="entry name" value="PHYTOCYANIN"/>
    <property type="match status" value="1"/>
</dbReference>
<reference evidence="6 7" key="1">
    <citation type="submission" date="2019-08" db="EMBL/GenBank/DDBJ databases">
        <title>Draft genome sequences of two oriental melons (Cucumis melo L. var makuwa).</title>
        <authorList>
            <person name="Kwon S.-Y."/>
        </authorList>
    </citation>
    <scope>NUCLEOTIDE SEQUENCE [LARGE SCALE GENOMIC DNA]</scope>
    <source>
        <strain evidence="7">cv. Chang Bougi</strain>
        <tissue evidence="6">Leaf</tissue>
    </source>
</reference>
<feature type="domain" description="Phytocyanin" evidence="5">
    <location>
        <begin position="25"/>
        <end position="129"/>
    </location>
</feature>
<evidence type="ECO:0000256" key="4">
    <source>
        <dbReference type="SAM" id="SignalP"/>
    </source>
</evidence>
<accession>A0A5D3CH70</accession>
<dbReference type="Gene3D" id="2.60.40.420">
    <property type="entry name" value="Cupredoxins - blue copper proteins"/>
    <property type="match status" value="2"/>
</dbReference>
<gene>
    <name evidence="6" type="ORF">E5676_scaffold459G001970</name>
</gene>
<feature type="signal peptide" evidence="4">
    <location>
        <begin position="1"/>
        <end position="23"/>
    </location>
</feature>
<comment type="caution">
    <text evidence="6">The sequence shown here is derived from an EMBL/GenBank/DDBJ whole genome shotgun (WGS) entry which is preliminary data.</text>
</comment>
<sequence length="305" mass="31891">MGGGIIGLVLGLIAVVLIHQATAQTVRVVGDSTGWTVPKGGAAFYSEWASKFNFSIGDYLTFNFGTNVHSVQEVPKGSFDECNGHNTTHYAIITGPTTVKLDTVGMHYFICTFDNHCLQGQKLAVNVTVTVSNNTPNDNAMSPSSNAAQPPTRTPPASRGDACARTPANSLSSSPPIICDGSSSALTPSSSTLLMAILYTVHIVGDSDGWTVPPGGAAFYSDWTSRNNFSNGDSLSPATVKLDAAGVLYFICTVGTHCLGRGQKLSFTVSASTTDNGAMPPSSNTPLPHNDACAPDDNPLRCKLE</sequence>
<feature type="compositionally biased region" description="Polar residues" evidence="3">
    <location>
        <begin position="138"/>
        <end position="151"/>
    </location>
</feature>
<keyword evidence="2" id="KW-0325">Glycoprotein</keyword>
<dbReference type="InterPro" id="IPR008972">
    <property type="entry name" value="Cupredoxin"/>
</dbReference>
<dbReference type="AlphaFoldDB" id="A0A5D3CH70"/>
<evidence type="ECO:0000259" key="5">
    <source>
        <dbReference type="PROSITE" id="PS51485"/>
    </source>
</evidence>
<dbReference type="GO" id="GO:0005886">
    <property type="term" value="C:plasma membrane"/>
    <property type="evidence" value="ECO:0007669"/>
    <property type="project" value="TreeGrafter"/>
</dbReference>
<keyword evidence="4" id="KW-0732">Signal</keyword>
<evidence type="ECO:0000256" key="1">
    <source>
        <dbReference type="ARBA" id="ARBA00023157"/>
    </source>
</evidence>
<evidence type="ECO:0000313" key="6">
    <source>
        <dbReference type="EMBL" id="TYK10544.1"/>
    </source>
</evidence>
<organism evidence="6 7">
    <name type="scientific">Cucumis melo var. makuwa</name>
    <name type="common">Oriental melon</name>
    <dbReference type="NCBI Taxonomy" id="1194695"/>
    <lineage>
        <taxon>Eukaryota</taxon>
        <taxon>Viridiplantae</taxon>
        <taxon>Streptophyta</taxon>
        <taxon>Embryophyta</taxon>
        <taxon>Tracheophyta</taxon>
        <taxon>Spermatophyta</taxon>
        <taxon>Magnoliopsida</taxon>
        <taxon>eudicotyledons</taxon>
        <taxon>Gunneridae</taxon>
        <taxon>Pentapetalae</taxon>
        <taxon>rosids</taxon>
        <taxon>fabids</taxon>
        <taxon>Cucurbitales</taxon>
        <taxon>Cucurbitaceae</taxon>
        <taxon>Benincaseae</taxon>
        <taxon>Cucumis</taxon>
    </lineage>
</organism>
<dbReference type="Pfam" id="PF02298">
    <property type="entry name" value="Cu_bind_like"/>
    <property type="match status" value="1"/>
</dbReference>
<dbReference type="FunFam" id="2.60.40.420:FF:000034">
    <property type="entry name" value="Cupredoxin superfamily protein"/>
    <property type="match status" value="1"/>
</dbReference>
<proteinExistence type="predicted"/>
<evidence type="ECO:0000256" key="3">
    <source>
        <dbReference type="SAM" id="MobiDB-lite"/>
    </source>
</evidence>
<dbReference type="InterPro" id="IPR039391">
    <property type="entry name" value="Phytocyanin-like"/>
</dbReference>
<feature type="region of interest" description="Disordered" evidence="3">
    <location>
        <begin position="135"/>
        <end position="175"/>
    </location>
</feature>
<protein>
    <submittedName>
        <fullName evidence="6">Cucumber peeling cupredoxin-like</fullName>
    </submittedName>
</protein>
<dbReference type="PANTHER" id="PTHR33021:SF189">
    <property type="entry name" value="CUCUMBER PEELING CUPREDOXIN-LIKE"/>
    <property type="match status" value="1"/>
</dbReference>
<dbReference type="InterPro" id="IPR003245">
    <property type="entry name" value="Phytocyanin_dom"/>
</dbReference>
<dbReference type="GO" id="GO:0009055">
    <property type="term" value="F:electron transfer activity"/>
    <property type="evidence" value="ECO:0007669"/>
    <property type="project" value="InterPro"/>
</dbReference>
<name>A0A5D3CH70_CUCMM</name>
<evidence type="ECO:0000256" key="2">
    <source>
        <dbReference type="ARBA" id="ARBA00023180"/>
    </source>
</evidence>
<keyword evidence="1" id="KW-1015">Disulfide bond</keyword>
<dbReference type="EMBL" id="SSTD01011126">
    <property type="protein sequence ID" value="TYK10544.1"/>
    <property type="molecule type" value="Genomic_DNA"/>
</dbReference>
<dbReference type="Proteomes" id="UP000321947">
    <property type="component" value="Unassembled WGS sequence"/>
</dbReference>
<feature type="chain" id="PRO_5022900254" evidence="4">
    <location>
        <begin position="24"/>
        <end position="305"/>
    </location>
</feature>
<dbReference type="SUPFAM" id="SSF49503">
    <property type="entry name" value="Cupredoxins"/>
    <property type="match status" value="2"/>
</dbReference>
<evidence type="ECO:0000313" key="7">
    <source>
        <dbReference type="Proteomes" id="UP000321947"/>
    </source>
</evidence>